<sequence length="339" mass="37347">MKNILELIEPYNSISIIGMAKNTGKTTTLNYILDEARGKYSLGLTSIGRDGEEVDRVTTTEKPKIFIEKNTIVATAKNALFNSDFTKEIIYVTDYTTPMGRVVISNAISAGYVDLAGPSIGAYVGDIVDKLFELKCEKVIVDGALGRKSFASPSITEGTILATGAALHSDMEKVIDETVFTSEILSIDKLNDCKALREYGKFEDSRVVIMDKNYGTLALNVSTSMIAGKGISENIDEETRYVFIKGVLTDKVMDQIMKSCRKMSNITFVVEDGTKVFATQNTLRKFKKLGGVVKALNKINVTAITINPISPYGYVFSEEQFLNELTKRTKIPVFNVLRG</sequence>
<gene>
    <name evidence="1" type="ORF">KDK92_10375</name>
</gene>
<dbReference type="AlphaFoldDB" id="A0A9J6P0C9"/>
<comment type="caution">
    <text evidence="1">The sequence shown here is derived from an EMBL/GenBank/DDBJ whole genome shotgun (WGS) entry which is preliminary data.</text>
</comment>
<keyword evidence="2" id="KW-1185">Reference proteome</keyword>
<dbReference type="Proteomes" id="UP001056429">
    <property type="component" value="Unassembled WGS sequence"/>
</dbReference>
<reference evidence="1" key="2">
    <citation type="submission" date="2021-04" db="EMBL/GenBank/DDBJ databases">
        <authorList>
            <person name="Dong X."/>
        </authorList>
    </citation>
    <scope>NUCLEOTIDE SEQUENCE</scope>
    <source>
        <strain evidence="1">ZWT</strain>
    </source>
</reference>
<accession>A0A9J6P0C9</accession>
<evidence type="ECO:0000313" key="2">
    <source>
        <dbReference type="Proteomes" id="UP001056429"/>
    </source>
</evidence>
<name>A0A9J6P0C9_9CLOT</name>
<reference evidence="1" key="1">
    <citation type="journal article" date="2021" name="mSystems">
        <title>Bacteria and Archaea Synergistically Convert Glycine Betaine to Biogenic Methane in the Formosa Cold Seep of the South China Sea.</title>
        <authorList>
            <person name="Li L."/>
            <person name="Zhang W."/>
            <person name="Zhang S."/>
            <person name="Song L."/>
            <person name="Sun Q."/>
            <person name="Zhang H."/>
            <person name="Xiang H."/>
            <person name="Dong X."/>
        </authorList>
    </citation>
    <scope>NUCLEOTIDE SEQUENCE</scope>
    <source>
        <strain evidence="1">ZWT</strain>
    </source>
</reference>
<organism evidence="1 2">
    <name type="scientific">Oceanirhabdus seepicola</name>
    <dbReference type="NCBI Taxonomy" id="2828781"/>
    <lineage>
        <taxon>Bacteria</taxon>
        <taxon>Bacillati</taxon>
        <taxon>Bacillota</taxon>
        <taxon>Clostridia</taxon>
        <taxon>Eubacteriales</taxon>
        <taxon>Clostridiaceae</taxon>
        <taxon>Oceanirhabdus</taxon>
    </lineage>
</organism>
<dbReference type="EMBL" id="JAGSOJ010000002">
    <property type="protein sequence ID" value="MCM1990138.1"/>
    <property type="molecule type" value="Genomic_DNA"/>
</dbReference>
<proteinExistence type="predicted"/>
<dbReference type="RefSeq" id="WP_250859180.1">
    <property type="nucleotide sequence ID" value="NZ_JAGSOJ010000002.1"/>
</dbReference>
<evidence type="ECO:0000313" key="1">
    <source>
        <dbReference type="EMBL" id="MCM1990138.1"/>
    </source>
</evidence>
<protein>
    <submittedName>
        <fullName evidence="1">Uncharacterized protein</fullName>
    </submittedName>
</protein>